<feature type="transmembrane region" description="Helical" evidence="1">
    <location>
        <begin position="74"/>
        <end position="92"/>
    </location>
</feature>
<protein>
    <submittedName>
        <fullName evidence="2">Uncharacterized protein</fullName>
    </submittedName>
</protein>
<dbReference type="EMBL" id="BK016193">
    <property type="protein sequence ID" value="DAG01498.1"/>
    <property type="molecule type" value="Genomic_DNA"/>
</dbReference>
<keyword evidence="1" id="KW-0472">Membrane</keyword>
<proteinExistence type="predicted"/>
<evidence type="ECO:0000313" key="2">
    <source>
        <dbReference type="EMBL" id="DAG01498.1"/>
    </source>
</evidence>
<reference evidence="2" key="1">
    <citation type="journal article" date="2021" name="Proc. Natl. Acad. Sci. U.S.A.">
        <title>A Catalog of Tens of Thousands of Viruses from Human Metagenomes Reveals Hidden Associations with Chronic Diseases.</title>
        <authorList>
            <person name="Tisza M.J."/>
            <person name="Buck C.B."/>
        </authorList>
    </citation>
    <scope>NUCLEOTIDE SEQUENCE</scope>
    <source>
        <strain evidence="2">Ct8iP21</strain>
    </source>
</reference>
<organism evidence="2">
    <name type="scientific">Myoviridae sp. ct8iP21</name>
    <dbReference type="NCBI Taxonomy" id="2825041"/>
    <lineage>
        <taxon>Viruses</taxon>
        <taxon>Duplodnaviria</taxon>
        <taxon>Heunggongvirae</taxon>
        <taxon>Uroviricota</taxon>
        <taxon>Caudoviricetes</taxon>
    </lineage>
</organism>
<keyword evidence="1" id="KW-0812">Transmembrane</keyword>
<feature type="transmembrane region" description="Helical" evidence="1">
    <location>
        <begin position="41"/>
        <end position="62"/>
    </location>
</feature>
<evidence type="ECO:0000256" key="1">
    <source>
        <dbReference type="SAM" id="Phobius"/>
    </source>
</evidence>
<accession>A0A8S5V416</accession>
<keyword evidence="1" id="KW-1133">Transmembrane helix</keyword>
<name>A0A8S5V416_9CAUD</name>
<sequence length="101" mass="11597">MEIEAKYIGHVKREREIDSINLRSRQSQKANTVYHDTDMEIKIVCAFKNVILAAVILYLMYLKGLVLIKGTSDLIGAILSFCTAFCIGMQWLDNRVVKFLR</sequence>